<feature type="domain" description="Response regulatory" evidence="3">
    <location>
        <begin position="2"/>
        <end position="114"/>
    </location>
</feature>
<keyword evidence="2" id="KW-0597">Phosphoprotein</keyword>
<dbReference type="OrthoDB" id="7060229at2"/>
<sequence length="133" mass="14038">MKILLVEDEVLIALEQQLYLESVGHSVVGPAITATEAMELAEADKPDLALVDVHLGMGTNGIDAARGLNALGVPCLFITSFRDELKKDGPLTGIGCLPKPFTESGLLAAVDVARAILAGETPRNVPQTMELFV</sequence>
<dbReference type="GO" id="GO:0006355">
    <property type="term" value="P:regulation of DNA-templated transcription"/>
    <property type="evidence" value="ECO:0007669"/>
    <property type="project" value="TreeGrafter"/>
</dbReference>
<dbReference type="PROSITE" id="PS50110">
    <property type="entry name" value="RESPONSE_REGULATORY"/>
    <property type="match status" value="1"/>
</dbReference>
<dbReference type="Pfam" id="PF00072">
    <property type="entry name" value="Response_reg"/>
    <property type="match status" value="1"/>
</dbReference>
<proteinExistence type="predicted"/>
<dbReference type="PANTHER" id="PTHR48111">
    <property type="entry name" value="REGULATOR OF RPOS"/>
    <property type="match status" value="1"/>
</dbReference>
<evidence type="ECO:0000256" key="1">
    <source>
        <dbReference type="ARBA" id="ARBA00023125"/>
    </source>
</evidence>
<reference evidence="4 5" key="1">
    <citation type="journal article" date="2013" name="Int. J. Syst. Evol. Microbiol.">
        <title>Azospirillum humicireducens sp. nov., a nitrogen-fixing bacterium isolated from a microbial fuel cell.</title>
        <authorList>
            <person name="Zhou S."/>
            <person name="Han L."/>
            <person name="Wang Y."/>
            <person name="Yang G."/>
            <person name="Zhuang L."/>
            <person name="Hu P."/>
        </authorList>
    </citation>
    <scope>NUCLEOTIDE SEQUENCE [LARGE SCALE GENOMIC DNA]</scope>
    <source>
        <strain evidence="4 5">SgZ-5</strain>
    </source>
</reference>
<dbReference type="STRING" id="1226968.A6A40_13110"/>
<dbReference type="GO" id="GO:0005829">
    <property type="term" value="C:cytosol"/>
    <property type="evidence" value="ECO:0007669"/>
    <property type="project" value="TreeGrafter"/>
</dbReference>
<evidence type="ECO:0000256" key="2">
    <source>
        <dbReference type="PROSITE-ProRule" id="PRU00169"/>
    </source>
</evidence>
<dbReference type="Gene3D" id="3.40.50.2300">
    <property type="match status" value="1"/>
</dbReference>
<dbReference type="PANTHER" id="PTHR48111:SF38">
    <property type="entry name" value="TWO-COMPONENT RESPONSE REGULATOR"/>
    <property type="match status" value="1"/>
</dbReference>
<protein>
    <submittedName>
        <fullName evidence="4">Response regulator</fullName>
    </submittedName>
</protein>
<name>A0A160JI16_9PROT</name>
<gene>
    <name evidence="4" type="ORF">A6A40_13110</name>
</gene>
<evidence type="ECO:0000313" key="4">
    <source>
        <dbReference type="EMBL" id="ANC92743.1"/>
    </source>
</evidence>
<dbReference type="Proteomes" id="UP000077405">
    <property type="component" value="Chromosome"/>
</dbReference>
<dbReference type="RefSeq" id="WP_063635784.1">
    <property type="nucleotide sequence ID" value="NZ_CP015285.1"/>
</dbReference>
<dbReference type="GO" id="GO:0000976">
    <property type="term" value="F:transcription cis-regulatory region binding"/>
    <property type="evidence" value="ECO:0007669"/>
    <property type="project" value="TreeGrafter"/>
</dbReference>
<accession>A0A160JI16</accession>
<keyword evidence="1" id="KW-0238">DNA-binding</keyword>
<feature type="modified residue" description="4-aspartylphosphate" evidence="2">
    <location>
        <position position="52"/>
    </location>
</feature>
<dbReference type="InterPro" id="IPR011006">
    <property type="entry name" value="CheY-like_superfamily"/>
</dbReference>
<evidence type="ECO:0000313" key="5">
    <source>
        <dbReference type="Proteomes" id="UP000077405"/>
    </source>
</evidence>
<dbReference type="EMBL" id="CP015285">
    <property type="protein sequence ID" value="ANC92743.1"/>
    <property type="molecule type" value="Genomic_DNA"/>
</dbReference>
<evidence type="ECO:0000259" key="3">
    <source>
        <dbReference type="PROSITE" id="PS50110"/>
    </source>
</evidence>
<dbReference type="AlphaFoldDB" id="A0A160JI16"/>
<dbReference type="InterPro" id="IPR001789">
    <property type="entry name" value="Sig_transdc_resp-reg_receiver"/>
</dbReference>
<dbReference type="SMART" id="SM00448">
    <property type="entry name" value="REC"/>
    <property type="match status" value="1"/>
</dbReference>
<keyword evidence="5" id="KW-1185">Reference proteome</keyword>
<dbReference type="GO" id="GO:0000156">
    <property type="term" value="F:phosphorelay response regulator activity"/>
    <property type="evidence" value="ECO:0007669"/>
    <property type="project" value="TreeGrafter"/>
</dbReference>
<dbReference type="KEGG" id="ahu:A6A40_13110"/>
<organism evidence="4 5">
    <name type="scientific">Azospirillum humicireducens</name>
    <dbReference type="NCBI Taxonomy" id="1226968"/>
    <lineage>
        <taxon>Bacteria</taxon>
        <taxon>Pseudomonadati</taxon>
        <taxon>Pseudomonadota</taxon>
        <taxon>Alphaproteobacteria</taxon>
        <taxon>Rhodospirillales</taxon>
        <taxon>Azospirillaceae</taxon>
        <taxon>Azospirillum</taxon>
    </lineage>
</organism>
<dbReference type="GO" id="GO:0032993">
    <property type="term" value="C:protein-DNA complex"/>
    <property type="evidence" value="ECO:0007669"/>
    <property type="project" value="TreeGrafter"/>
</dbReference>
<dbReference type="InterPro" id="IPR039420">
    <property type="entry name" value="WalR-like"/>
</dbReference>
<dbReference type="SUPFAM" id="SSF52172">
    <property type="entry name" value="CheY-like"/>
    <property type="match status" value="1"/>
</dbReference>